<dbReference type="GO" id="GO:0016740">
    <property type="term" value="F:transferase activity"/>
    <property type="evidence" value="ECO:0007669"/>
    <property type="project" value="UniProtKB-KW"/>
</dbReference>
<keyword evidence="3" id="KW-1185">Reference proteome</keyword>
<evidence type="ECO:0000313" key="2">
    <source>
        <dbReference type="EMBL" id="AII17205.1"/>
    </source>
</evidence>
<proteinExistence type="predicted"/>
<reference evidence="2 3" key="1">
    <citation type="journal article" date="2014" name="Virology">
        <title>Genome of brown tide virus (AaV), the little giant of the Megaviridae, elucidates NCLDV genome expansion and host-virus coevolution.</title>
        <authorList>
            <person name="Moniruzzaman M."/>
            <person name="LeCleir G.R."/>
            <person name="Brown C.M."/>
            <person name="Gobler C.J."/>
            <person name="Bidle K.D."/>
            <person name="Wilson W.H."/>
            <person name="Wilhelm S.W."/>
        </authorList>
    </citation>
    <scope>NUCLEOTIDE SEQUENCE [LARGE SCALE GENOMIC DNA]</scope>
    <source>
        <strain evidence="2">BtV-01</strain>
    </source>
</reference>
<evidence type="ECO:0000259" key="1">
    <source>
        <dbReference type="Pfam" id="PF01755"/>
    </source>
</evidence>
<dbReference type="Proteomes" id="UP000028667">
    <property type="component" value="Segment"/>
</dbReference>
<sequence>MRYYWINVDSEIERADNMKTQFNDRKIDHIRIDAIKPSITNPSKVDYERCCTLSHLKAIKKFIESKEDHAIICEDDLSFEFETFWKKSIDEIIQNAPTNWGIIQIAYILQNIEPKFKDKAEYFNYKTLSVSGTLAYIINRECAISLLEVFERRNYLPTADCFRTGIYASVEYFTKFDSFVYKYPIFTYPDNNDSLIGNSLNLHIASKRQQIQYLKKNHF</sequence>
<feature type="domain" description="Glycosyl transferase family 25" evidence="1">
    <location>
        <begin position="48"/>
        <end position="154"/>
    </location>
</feature>
<dbReference type="RefSeq" id="YP_009052428.1">
    <property type="nucleotide sequence ID" value="NC_024697.1"/>
</dbReference>
<protein>
    <submittedName>
        <fullName evidence="2">Putative family 25 glycosyltransferase</fullName>
    </submittedName>
</protein>
<evidence type="ECO:0000313" key="3">
    <source>
        <dbReference type="Proteomes" id="UP000028667"/>
    </source>
</evidence>
<dbReference type="InterPro" id="IPR002654">
    <property type="entry name" value="Glyco_trans_25"/>
</dbReference>
<name>A0A076FGJ2_9VIRU</name>
<accession>A0A076FGJ2</accession>
<dbReference type="EMBL" id="KJ645900">
    <property type="protein sequence ID" value="AII17205.1"/>
    <property type="molecule type" value="Genomic_DNA"/>
</dbReference>
<dbReference type="Pfam" id="PF01755">
    <property type="entry name" value="Glyco_transf_25"/>
    <property type="match status" value="1"/>
</dbReference>
<keyword evidence="2" id="KW-0808">Transferase</keyword>
<dbReference type="GeneID" id="20041531"/>
<dbReference type="KEGG" id="vg:20041531"/>
<dbReference type="OrthoDB" id="9859at10239"/>
<organism evidence="2 3">
    <name type="scientific">Aureococcus anophagefferens virus</name>
    <dbReference type="NCBI Taxonomy" id="1474867"/>
    <lineage>
        <taxon>Viruses</taxon>
        <taxon>Varidnaviria</taxon>
        <taxon>Bamfordvirae</taxon>
        <taxon>Nucleocytoviricota</taxon>
        <taxon>Megaviricetes</taxon>
        <taxon>Imitervirales</taxon>
        <taxon>Schizomimiviridae</taxon>
        <taxon>Kratosvirus</taxon>
        <taxon>Kratosvirus quantuckense</taxon>
    </lineage>
</organism>
<gene>
    <name evidence="2" type="ORF">AaV_359</name>
</gene>